<organism evidence="10 11">
    <name type="scientific">Monilinia laxa</name>
    <name type="common">Brown rot fungus</name>
    <name type="synonym">Sclerotinia laxa</name>
    <dbReference type="NCBI Taxonomy" id="61186"/>
    <lineage>
        <taxon>Eukaryota</taxon>
        <taxon>Fungi</taxon>
        <taxon>Dikarya</taxon>
        <taxon>Ascomycota</taxon>
        <taxon>Pezizomycotina</taxon>
        <taxon>Leotiomycetes</taxon>
        <taxon>Helotiales</taxon>
        <taxon>Sclerotiniaceae</taxon>
        <taxon>Monilinia</taxon>
    </lineage>
</organism>
<feature type="transmembrane region" description="Helical" evidence="6">
    <location>
        <begin position="97"/>
        <end position="116"/>
    </location>
</feature>
<dbReference type="InterPro" id="IPR018820">
    <property type="entry name" value="BRE4-related_DUF2421"/>
</dbReference>
<reference evidence="10 11" key="1">
    <citation type="submission" date="2019-06" db="EMBL/GenBank/DDBJ databases">
        <title>Genome Sequence of the Brown Rot Fungal Pathogen Monilinia laxa.</title>
        <authorList>
            <person name="De Miccolis Angelini R.M."/>
            <person name="Landi L."/>
            <person name="Abate D."/>
            <person name="Pollastro S."/>
            <person name="Romanazzi G."/>
            <person name="Faretra F."/>
        </authorList>
    </citation>
    <scope>NUCLEOTIDE SEQUENCE [LARGE SCALE GENOMIC DNA]</scope>
    <source>
        <strain evidence="10 11">Mlax316</strain>
    </source>
</reference>
<feature type="domain" description="Putative ER transporter 6TM N-terminal" evidence="8">
    <location>
        <begin position="164"/>
        <end position="508"/>
    </location>
</feature>
<feature type="transmembrane region" description="Helical" evidence="6">
    <location>
        <begin position="733"/>
        <end position="749"/>
    </location>
</feature>
<feature type="transmembrane region" description="Helical" evidence="6">
    <location>
        <begin position="796"/>
        <end position="819"/>
    </location>
</feature>
<evidence type="ECO:0000313" key="10">
    <source>
        <dbReference type="EMBL" id="KAB8296116.1"/>
    </source>
</evidence>
<evidence type="ECO:0000259" key="8">
    <source>
        <dbReference type="Pfam" id="PF10337"/>
    </source>
</evidence>
<evidence type="ECO:0000256" key="5">
    <source>
        <dbReference type="SAM" id="MobiDB-lite"/>
    </source>
</evidence>
<dbReference type="InterPro" id="IPR049453">
    <property type="entry name" value="Memb_transporter_dom"/>
</dbReference>
<dbReference type="Pfam" id="PF10334">
    <property type="entry name" value="BRE4"/>
    <property type="match status" value="1"/>
</dbReference>
<keyword evidence="11" id="KW-1185">Reference proteome</keyword>
<evidence type="ECO:0008006" key="12">
    <source>
        <dbReference type="Google" id="ProtNLM"/>
    </source>
</evidence>
<evidence type="ECO:0000256" key="1">
    <source>
        <dbReference type="ARBA" id="ARBA00004141"/>
    </source>
</evidence>
<sequence length="1107" mass="123317">MANEDISVNGESHTEKRDETSPNLSAGRGENEEDKLTDGLSKKRTGQTNIDHGQEKKPSKLKEMWGKLGLDAPTLMMMFKGSVAPTISIAFYEADSVSKTFTTLGYLVAIISVLSLPFMPRARFFQTMILNVFAVCIGAAIGMLGLWSCIKARENTSTPGVVQSYNSSQSTVCAIWLFANIWFANVLRAKSPALNLPVIMYSIFSNIAFTYGPMFSTIAAAEFLIKQMLKSFMTAFAISTLVNLLIVPVSCRLVVFKGQAGYIQLMRGVLKAQTAYLQSLEESDMFAGPPAQNDYTTTGSRSDKSVKGDAAASHPTLSPEAKALKGAIYGLRGLHGKLYGDMPFGKREVAWGKLDAKDIDKIFNLFREIMIPLIGMSTITDIFVRISEKRGWVNSTDSKDRSEQWEYMPLESKAEEKRLWNEVMKTLHEPFAIVTAVMDQGLEHVALTLELVPRPKKKVDADVETAEEQSKPGDTRFLAYMEQTLNEFYKKRGVTLKKWAKEKGLSAAEFDAHRPIPAEGKPMSGDEAVHRRDQQQLYLILFMENLLYTAGLAVIELVRFADVKVEDGTMKKNRLIVPGQHRLKKWILGIANADTTADSNTPDNQEAGINNVYLGPGFNPRKDPEHLPPKTAWQHFGNGLRTIPRFLGSAESAFGFRAACATLTLGILAFLKDTHVFFQEQRLVWALIIIAIGMTMTSGQSIFGFLARVIGTALAMVSSLIIWYIVDQKTPGVIVMLWFFIFMEMYLFLKFPRFIPAWLVFIVTQVLIIGYELQVRKIGVAVATSQGQPFYPIYELAPYRLACVAGGSFVAFIWTFFPYPLTDRSWLRKDLGATLYILANYYSIVHSTIRSRMRGTEGDLSLKTSPGHRLQKARHRMFGKLLLLIPSLQQHAAWQKLEPTIGGKFPREAYENITQRCSNIMGYLALMSYTTKTWSKDFHSTTGIRSKWLRDLAALMDEVEPTSHQVTSTLALLSAAISAGVPLPPFIQTPKSYSLNQRLEALDCGILDSRHVEEPGYSAYAVMQVASTLVTDDLAKLVDCVKELVGETDFSFTVGASGDTLTGSEDDEGYQIVAILKVCTKQVIHKYVNRSHLCMTITIMCSLNALL</sequence>
<gene>
    <name evidence="10" type="ORF">EYC80_008910</name>
</gene>
<feature type="transmembrane region" description="Helical" evidence="6">
    <location>
        <begin position="709"/>
        <end position="726"/>
    </location>
</feature>
<feature type="transmembrane region" description="Helical" evidence="6">
    <location>
        <begin position="654"/>
        <end position="671"/>
    </location>
</feature>
<protein>
    <recommendedName>
        <fullName evidence="12">ER transporter 6TM N-terminal domain-containing protein</fullName>
    </recommendedName>
</protein>
<proteinExistence type="predicted"/>
<feature type="domain" description="Putative ER transporter 6TM N-terminal" evidence="8">
    <location>
        <begin position="64"/>
        <end position="160"/>
    </location>
</feature>
<feature type="region of interest" description="Disordered" evidence="5">
    <location>
        <begin position="1"/>
        <end position="60"/>
    </location>
</feature>
<evidence type="ECO:0000256" key="4">
    <source>
        <dbReference type="ARBA" id="ARBA00023136"/>
    </source>
</evidence>
<dbReference type="Proteomes" id="UP000326757">
    <property type="component" value="Unassembled WGS sequence"/>
</dbReference>
<feature type="transmembrane region" description="Helical" evidence="6">
    <location>
        <begin position="167"/>
        <end position="187"/>
    </location>
</feature>
<dbReference type="GO" id="GO:0016020">
    <property type="term" value="C:membrane"/>
    <property type="evidence" value="ECO:0007669"/>
    <property type="project" value="UniProtKB-SubCell"/>
</dbReference>
<dbReference type="PANTHER" id="PTHR37994:SF4">
    <property type="entry name" value="ER TRANSPORTER 6TM N-TERMINAL DOMAIN-CONTAINING PROTEIN-RELATED"/>
    <property type="match status" value="1"/>
</dbReference>
<dbReference type="OrthoDB" id="2274698at2759"/>
<dbReference type="Pfam" id="PF13515">
    <property type="entry name" value="FUSC_2"/>
    <property type="match status" value="1"/>
</dbReference>
<evidence type="ECO:0000256" key="6">
    <source>
        <dbReference type="SAM" id="Phobius"/>
    </source>
</evidence>
<dbReference type="Pfam" id="PF10337">
    <property type="entry name" value="ArAE_2_N"/>
    <property type="match status" value="2"/>
</dbReference>
<evidence type="ECO:0000259" key="7">
    <source>
        <dbReference type="Pfam" id="PF10334"/>
    </source>
</evidence>
<dbReference type="InterPro" id="IPR018823">
    <property type="entry name" value="ArAE_2_N"/>
</dbReference>
<keyword evidence="4 6" id="KW-0472">Membrane</keyword>
<name>A0A5N6K1T1_MONLA</name>
<dbReference type="AlphaFoldDB" id="A0A5N6K1T1"/>
<feature type="region of interest" description="Disordered" evidence="5">
    <location>
        <begin position="287"/>
        <end position="315"/>
    </location>
</feature>
<dbReference type="PANTHER" id="PTHR37994">
    <property type="entry name" value="ARAE_2_N DOMAIN-CONTAINING PROTEIN-RELATED"/>
    <property type="match status" value="1"/>
</dbReference>
<keyword evidence="3 6" id="KW-1133">Transmembrane helix</keyword>
<evidence type="ECO:0000259" key="9">
    <source>
        <dbReference type="Pfam" id="PF13515"/>
    </source>
</evidence>
<feature type="domain" description="DUF2421" evidence="7">
    <location>
        <begin position="818"/>
        <end position="1047"/>
    </location>
</feature>
<feature type="transmembrane region" description="Helical" evidence="6">
    <location>
        <begin position="199"/>
        <end position="225"/>
    </location>
</feature>
<accession>A0A5N6K1T1</accession>
<comment type="caution">
    <text evidence="10">The sequence shown here is derived from an EMBL/GenBank/DDBJ whole genome shotgun (WGS) entry which is preliminary data.</text>
</comment>
<feature type="transmembrane region" description="Helical" evidence="6">
    <location>
        <begin position="231"/>
        <end position="255"/>
    </location>
</feature>
<feature type="transmembrane region" description="Helical" evidence="6">
    <location>
        <begin position="683"/>
        <end position="703"/>
    </location>
</feature>
<feature type="transmembrane region" description="Helical" evidence="6">
    <location>
        <begin position="128"/>
        <end position="147"/>
    </location>
</feature>
<comment type="subcellular location">
    <subcellularLocation>
        <location evidence="1">Membrane</location>
        <topology evidence="1">Multi-pass membrane protein</topology>
    </subcellularLocation>
</comment>
<evidence type="ECO:0000256" key="2">
    <source>
        <dbReference type="ARBA" id="ARBA00022692"/>
    </source>
</evidence>
<feature type="transmembrane region" description="Helical" evidence="6">
    <location>
        <begin position="755"/>
        <end position="775"/>
    </location>
</feature>
<feature type="domain" description="Integral membrane bound transporter" evidence="9">
    <location>
        <begin position="677"/>
        <end position="814"/>
    </location>
</feature>
<keyword evidence="2 6" id="KW-0812">Transmembrane</keyword>
<evidence type="ECO:0000256" key="3">
    <source>
        <dbReference type="ARBA" id="ARBA00022989"/>
    </source>
</evidence>
<evidence type="ECO:0000313" key="11">
    <source>
        <dbReference type="Proteomes" id="UP000326757"/>
    </source>
</evidence>
<dbReference type="EMBL" id="VIGI01000009">
    <property type="protein sequence ID" value="KAB8296116.1"/>
    <property type="molecule type" value="Genomic_DNA"/>
</dbReference>